<dbReference type="Gene3D" id="1.10.10.10">
    <property type="entry name" value="Winged helix-like DNA-binding domain superfamily/Winged helix DNA-binding domain"/>
    <property type="match status" value="1"/>
</dbReference>
<evidence type="ECO:0000256" key="3">
    <source>
        <dbReference type="ARBA" id="ARBA00023125"/>
    </source>
</evidence>
<dbReference type="InterPro" id="IPR000847">
    <property type="entry name" value="LysR_HTH_N"/>
</dbReference>
<organism evidence="6 7">
    <name type="scientific">Turicimonas muris</name>
    <dbReference type="NCBI Taxonomy" id="1796652"/>
    <lineage>
        <taxon>Bacteria</taxon>
        <taxon>Pseudomonadati</taxon>
        <taxon>Pseudomonadota</taxon>
        <taxon>Betaproteobacteria</taxon>
        <taxon>Burkholderiales</taxon>
        <taxon>Sutterellaceae</taxon>
        <taxon>Turicimonas</taxon>
    </lineage>
</organism>
<accession>A0A227KJ28</accession>
<feature type="domain" description="HTH lysR-type" evidence="5">
    <location>
        <begin position="9"/>
        <end position="65"/>
    </location>
</feature>
<dbReference type="InterPro" id="IPR005119">
    <property type="entry name" value="LysR_subst-bd"/>
</dbReference>
<dbReference type="PROSITE" id="PS50931">
    <property type="entry name" value="HTH_LYSR"/>
    <property type="match status" value="1"/>
</dbReference>
<dbReference type="GO" id="GO:0003700">
    <property type="term" value="F:DNA-binding transcription factor activity"/>
    <property type="evidence" value="ECO:0007669"/>
    <property type="project" value="InterPro"/>
</dbReference>
<keyword evidence="7" id="KW-1185">Reference proteome</keyword>
<dbReference type="CDD" id="cd08414">
    <property type="entry name" value="PBP2_LTTR_aromatics_like"/>
    <property type="match status" value="1"/>
</dbReference>
<dbReference type="EMBL" id="NHMP01000004">
    <property type="protein sequence ID" value="OXE47817.1"/>
    <property type="molecule type" value="Genomic_DNA"/>
</dbReference>
<evidence type="ECO:0000256" key="4">
    <source>
        <dbReference type="ARBA" id="ARBA00023163"/>
    </source>
</evidence>
<gene>
    <name evidence="6" type="ORF">ADH67_08570</name>
</gene>
<keyword evidence="3" id="KW-0238">DNA-binding</keyword>
<sequence>MAHHFDHKTIRQLLLFAVVAENQSVRKAAAKLNLSVPSLLNQLNELEQNLNLKFLRRSPRGVSLTEEGKAALPSIERFITQAEQLYYSLNQMREDSCGILSVGANAEAMLFWVPDFKKQVKADFPKIEIFTKEVDSRDVEIEVSEGLISFGIGLFKDLDDKRLRLIPLRRERPIILLPKGHRLTANREIYLKDLRNEEFVFHRREVASKYFDELVRICENIGGFTPRICHEVQSSSRQMAYVSCGQGIAMLGESFKDWIPKNIVARPIVDAPAEIQLSLVWNPLIQSALRDQVLEKLR</sequence>
<protein>
    <submittedName>
        <fullName evidence="6">LysR family transcriptional regulator</fullName>
    </submittedName>
</protein>
<evidence type="ECO:0000256" key="2">
    <source>
        <dbReference type="ARBA" id="ARBA00023015"/>
    </source>
</evidence>
<dbReference type="AlphaFoldDB" id="A0A227KJ28"/>
<dbReference type="InterPro" id="IPR036390">
    <property type="entry name" value="WH_DNA-bd_sf"/>
</dbReference>
<dbReference type="Gene3D" id="3.40.190.10">
    <property type="entry name" value="Periplasmic binding protein-like II"/>
    <property type="match status" value="2"/>
</dbReference>
<dbReference type="PANTHER" id="PTHR30346:SF0">
    <property type="entry name" value="HCA OPERON TRANSCRIPTIONAL ACTIVATOR HCAR"/>
    <property type="match status" value="1"/>
</dbReference>
<dbReference type="Pfam" id="PF00126">
    <property type="entry name" value="HTH_1"/>
    <property type="match status" value="1"/>
</dbReference>
<keyword evidence="4" id="KW-0804">Transcription</keyword>
<proteinExistence type="inferred from homology"/>
<dbReference type="PANTHER" id="PTHR30346">
    <property type="entry name" value="TRANSCRIPTIONAL DUAL REGULATOR HCAR-RELATED"/>
    <property type="match status" value="1"/>
</dbReference>
<keyword evidence="2" id="KW-0805">Transcription regulation</keyword>
<evidence type="ECO:0000259" key="5">
    <source>
        <dbReference type="PROSITE" id="PS50931"/>
    </source>
</evidence>
<dbReference type="Proteomes" id="UP000214610">
    <property type="component" value="Unassembled WGS sequence"/>
</dbReference>
<name>A0A227KJ28_9BURK</name>
<dbReference type="RefSeq" id="WP_066595413.1">
    <property type="nucleotide sequence ID" value="NZ_CAJTBZ010000052.1"/>
</dbReference>
<dbReference type="SUPFAM" id="SSF53850">
    <property type="entry name" value="Periplasmic binding protein-like II"/>
    <property type="match status" value="1"/>
</dbReference>
<evidence type="ECO:0000313" key="7">
    <source>
        <dbReference type="Proteomes" id="UP000214610"/>
    </source>
</evidence>
<evidence type="ECO:0000256" key="1">
    <source>
        <dbReference type="ARBA" id="ARBA00009437"/>
    </source>
</evidence>
<comment type="similarity">
    <text evidence="1">Belongs to the LysR transcriptional regulatory family.</text>
</comment>
<dbReference type="InterPro" id="IPR036388">
    <property type="entry name" value="WH-like_DNA-bd_sf"/>
</dbReference>
<dbReference type="GO" id="GO:0032993">
    <property type="term" value="C:protein-DNA complex"/>
    <property type="evidence" value="ECO:0007669"/>
    <property type="project" value="TreeGrafter"/>
</dbReference>
<reference evidence="7" key="1">
    <citation type="submission" date="2017-05" db="EMBL/GenBank/DDBJ databases">
        <title>Improved OligoMM genomes.</title>
        <authorList>
            <person name="Garzetti D."/>
        </authorList>
    </citation>
    <scope>NUCLEOTIDE SEQUENCE [LARGE SCALE GENOMIC DNA]</scope>
    <source>
        <strain evidence="7">YL45</strain>
    </source>
</reference>
<dbReference type="GeneID" id="78362860"/>
<comment type="caution">
    <text evidence="6">The sequence shown here is derived from an EMBL/GenBank/DDBJ whole genome shotgun (WGS) entry which is preliminary data.</text>
</comment>
<dbReference type="SUPFAM" id="SSF46785">
    <property type="entry name" value="Winged helix' DNA-binding domain"/>
    <property type="match status" value="1"/>
</dbReference>
<dbReference type="Pfam" id="PF03466">
    <property type="entry name" value="LysR_substrate"/>
    <property type="match status" value="1"/>
</dbReference>
<evidence type="ECO:0000313" key="6">
    <source>
        <dbReference type="EMBL" id="OXE47817.1"/>
    </source>
</evidence>
<dbReference type="GO" id="GO:0003677">
    <property type="term" value="F:DNA binding"/>
    <property type="evidence" value="ECO:0007669"/>
    <property type="project" value="UniProtKB-KW"/>
</dbReference>